<evidence type="ECO:0000256" key="3">
    <source>
        <dbReference type="ARBA" id="ARBA00011245"/>
    </source>
</evidence>
<evidence type="ECO:0000259" key="10">
    <source>
        <dbReference type="Pfam" id="PF03900"/>
    </source>
</evidence>
<evidence type="ECO:0000256" key="6">
    <source>
        <dbReference type="ARBA" id="ARBA00048169"/>
    </source>
</evidence>
<evidence type="ECO:0000313" key="12">
    <source>
        <dbReference type="Proteomes" id="UP000322617"/>
    </source>
</evidence>
<evidence type="ECO:0000256" key="8">
    <source>
        <dbReference type="SAM" id="MobiDB-lite"/>
    </source>
</evidence>
<comment type="subunit">
    <text evidence="3 7">Monomer.</text>
</comment>
<dbReference type="PRINTS" id="PR00151">
    <property type="entry name" value="PORPHBDMNASE"/>
</dbReference>
<dbReference type="Proteomes" id="UP000322617">
    <property type="component" value="Chromosome"/>
</dbReference>
<dbReference type="Pfam" id="PF03900">
    <property type="entry name" value="Porphobil_deamC"/>
    <property type="match status" value="1"/>
</dbReference>
<evidence type="ECO:0000256" key="2">
    <source>
        <dbReference type="ARBA" id="ARBA00005638"/>
    </source>
</evidence>
<comment type="cofactor">
    <cofactor evidence="7">
        <name>dipyrromethane</name>
        <dbReference type="ChEBI" id="CHEBI:60342"/>
    </cofactor>
    <text evidence="7">Binds 1 dipyrromethane group covalently.</text>
</comment>
<comment type="similarity">
    <text evidence="2 7">Belongs to the HMBS family.</text>
</comment>
<feature type="region of interest" description="Disordered" evidence="8">
    <location>
        <begin position="294"/>
        <end position="322"/>
    </location>
</feature>
<feature type="modified residue" description="S-(dipyrrolylmethanemethyl)cysteine" evidence="7">
    <location>
        <position position="262"/>
    </location>
</feature>
<organism evidence="11 12">
    <name type="scientific">Leptotrichia shahii</name>
    <dbReference type="NCBI Taxonomy" id="157691"/>
    <lineage>
        <taxon>Bacteria</taxon>
        <taxon>Fusobacteriati</taxon>
        <taxon>Fusobacteriota</taxon>
        <taxon>Fusobacteriia</taxon>
        <taxon>Fusobacteriales</taxon>
        <taxon>Leptotrichiaceae</taxon>
        <taxon>Leptotrichia</taxon>
    </lineage>
</organism>
<sequence>MKSNKIIIGTRGSILALAQAEKVKEMLIKKYDELRSVENFCEIEGFEKKNPLEIELKVIVTKGDKDLRDFTKIKGTTQKDLFVKEIEKEMLENKIDLAVHSLKDMPQNTPEGLLNACFPMREDNRDVLVSKNGEKLKELAENSVIGTGSIRREKELLNLRNDVKIKAIRGNIHTRLKKLDDGEYDAIVLAAAGLKRVGLENRITEYFDTDSFIPAPGQGILCIQCRENDNKILNLLKIINDDEVTIMCKAEREFSKIFDGGCHTPIGCSSVIEGNILKLKGMFNDNGNRIFKEVEGNKKNPKETAQKLAEEIKKEETKDGKK</sequence>
<name>A0A510JKL9_9FUSO</name>
<dbReference type="GO" id="GO:0005737">
    <property type="term" value="C:cytoplasm"/>
    <property type="evidence" value="ECO:0007669"/>
    <property type="project" value="UniProtKB-UniRule"/>
</dbReference>
<evidence type="ECO:0000256" key="1">
    <source>
        <dbReference type="ARBA" id="ARBA00002869"/>
    </source>
</evidence>
<dbReference type="InterPro" id="IPR022418">
    <property type="entry name" value="Porphobilinogen_deaminase_C"/>
</dbReference>
<keyword evidence="12" id="KW-1185">Reference proteome</keyword>
<dbReference type="InterPro" id="IPR022419">
    <property type="entry name" value="Porphobilin_deaminase_cofac_BS"/>
</dbReference>
<protein>
    <recommendedName>
        <fullName evidence="7">Porphobilinogen deaminase</fullName>
        <shortName evidence="7">PBG</shortName>
        <ecNumber evidence="7">2.5.1.61</ecNumber>
    </recommendedName>
    <alternativeName>
        <fullName evidence="7">Hydroxymethylbilane synthase</fullName>
        <shortName evidence="7">HMBS</shortName>
    </alternativeName>
    <alternativeName>
        <fullName evidence="7">Pre-uroporphyrinogen synthase</fullName>
    </alternativeName>
</protein>
<evidence type="ECO:0000313" key="11">
    <source>
        <dbReference type="EMBL" id="BBM39834.1"/>
    </source>
</evidence>
<dbReference type="Gene3D" id="3.40.190.10">
    <property type="entry name" value="Periplasmic binding protein-like II"/>
    <property type="match status" value="2"/>
</dbReference>
<dbReference type="PANTHER" id="PTHR11557:SF0">
    <property type="entry name" value="PORPHOBILINOGEN DEAMINASE"/>
    <property type="match status" value="1"/>
</dbReference>
<dbReference type="HAMAP" id="MF_00260">
    <property type="entry name" value="Porphobil_deam"/>
    <property type="match status" value="1"/>
</dbReference>
<dbReference type="FunFam" id="3.40.190.10:FF:000005">
    <property type="entry name" value="Porphobilinogen deaminase"/>
    <property type="match status" value="1"/>
</dbReference>
<dbReference type="SUPFAM" id="SSF54782">
    <property type="entry name" value="Porphobilinogen deaminase (hydroxymethylbilane synthase), C-terminal domain"/>
    <property type="match status" value="1"/>
</dbReference>
<dbReference type="Gene3D" id="3.30.160.40">
    <property type="entry name" value="Porphobilinogen deaminase, C-terminal domain"/>
    <property type="match status" value="1"/>
</dbReference>
<keyword evidence="5 7" id="KW-0627">Porphyrin biosynthesis</keyword>
<keyword evidence="4 7" id="KW-0808">Transferase</keyword>
<comment type="miscellaneous">
    <text evidence="7">The porphobilinogen subunits are added to the dipyrromethane group.</text>
</comment>
<dbReference type="InterPro" id="IPR000860">
    <property type="entry name" value="HemC"/>
</dbReference>
<dbReference type="EC" id="2.5.1.61" evidence="7"/>
<dbReference type="KEGG" id="lsz:JCM16776_0025"/>
<dbReference type="SUPFAM" id="SSF53850">
    <property type="entry name" value="Periplasmic binding protein-like II"/>
    <property type="match status" value="1"/>
</dbReference>
<dbReference type="PROSITE" id="PS00533">
    <property type="entry name" value="PORPHOBILINOGEN_DEAM"/>
    <property type="match status" value="1"/>
</dbReference>
<comment type="catalytic activity">
    <reaction evidence="6 7">
        <text>4 porphobilinogen + H2O = hydroxymethylbilane + 4 NH4(+)</text>
        <dbReference type="Rhea" id="RHEA:13185"/>
        <dbReference type="ChEBI" id="CHEBI:15377"/>
        <dbReference type="ChEBI" id="CHEBI:28938"/>
        <dbReference type="ChEBI" id="CHEBI:57845"/>
        <dbReference type="ChEBI" id="CHEBI:58126"/>
        <dbReference type="EC" id="2.5.1.61"/>
    </reaction>
</comment>
<proteinExistence type="inferred from homology"/>
<dbReference type="InterPro" id="IPR022417">
    <property type="entry name" value="Porphobilin_deaminase_N"/>
</dbReference>
<evidence type="ECO:0000259" key="9">
    <source>
        <dbReference type="Pfam" id="PF01379"/>
    </source>
</evidence>
<dbReference type="PIRSF" id="PIRSF001438">
    <property type="entry name" value="4pyrrol_synth_OHMeBilane_synth"/>
    <property type="match status" value="1"/>
</dbReference>
<dbReference type="OrthoDB" id="9810298at2"/>
<evidence type="ECO:0000256" key="7">
    <source>
        <dbReference type="HAMAP-Rule" id="MF_00260"/>
    </source>
</evidence>
<comment type="function">
    <text evidence="1 7">Tetrapolymerization of the monopyrrole PBG into the hydroxymethylbilane pre-uroporphyrinogen in several discrete steps.</text>
</comment>
<dbReference type="AlphaFoldDB" id="A0A510JKL9"/>
<dbReference type="PANTHER" id="PTHR11557">
    <property type="entry name" value="PORPHOBILINOGEN DEAMINASE"/>
    <property type="match status" value="1"/>
</dbReference>
<evidence type="ECO:0000256" key="5">
    <source>
        <dbReference type="ARBA" id="ARBA00023244"/>
    </source>
</evidence>
<reference evidence="11 12" key="1">
    <citation type="submission" date="2019-07" db="EMBL/GenBank/DDBJ databases">
        <title>Complete Genome Sequence of Leptotrichia shahii Strain JCM 16776.</title>
        <authorList>
            <person name="Watanabe S."/>
            <person name="Cui L."/>
        </authorList>
    </citation>
    <scope>NUCLEOTIDE SEQUENCE [LARGE SCALE GENOMIC DNA]</scope>
    <source>
        <strain evidence="11 12">JCM16776</strain>
    </source>
</reference>
<dbReference type="NCBIfam" id="TIGR00212">
    <property type="entry name" value="hemC"/>
    <property type="match status" value="1"/>
</dbReference>
<evidence type="ECO:0000256" key="4">
    <source>
        <dbReference type="ARBA" id="ARBA00022679"/>
    </source>
</evidence>
<gene>
    <name evidence="7 11" type="primary">hemC</name>
    <name evidence="11" type="ORF">JCM16776_0025</name>
</gene>
<dbReference type="InterPro" id="IPR036803">
    <property type="entry name" value="Porphobilinogen_deaminase_C_sf"/>
</dbReference>
<feature type="domain" description="Porphobilinogen deaminase C-terminal" evidence="10">
    <location>
        <begin position="246"/>
        <end position="313"/>
    </location>
</feature>
<dbReference type="RefSeq" id="WP_018451412.1">
    <property type="nucleotide sequence ID" value="NZ_AP019827.1"/>
</dbReference>
<dbReference type="Pfam" id="PF01379">
    <property type="entry name" value="Porphobil_deam"/>
    <property type="match status" value="1"/>
</dbReference>
<dbReference type="EMBL" id="AP019827">
    <property type="protein sequence ID" value="BBM39834.1"/>
    <property type="molecule type" value="Genomic_DNA"/>
</dbReference>
<feature type="domain" description="Porphobilinogen deaminase N-terminal" evidence="9">
    <location>
        <begin position="6"/>
        <end position="233"/>
    </location>
</feature>
<accession>A0A510JKL9</accession>
<dbReference type="GO" id="GO:0004418">
    <property type="term" value="F:hydroxymethylbilane synthase activity"/>
    <property type="evidence" value="ECO:0007669"/>
    <property type="project" value="UniProtKB-UniRule"/>
</dbReference>
<dbReference type="STRING" id="1122172.GCA_000373045_01798"/>
<dbReference type="GO" id="GO:0006782">
    <property type="term" value="P:protoporphyrinogen IX biosynthetic process"/>
    <property type="evidence" value="ECO:0007669"/>
    <property type="project" value="UniProtKB-UniRule"/>
</dbReference>